<reference evidence="3" key="1">
    <citation type="submission" date="2018-12" db="EMBL/GenBank/DDBJ databases">
        <title>Tengunoibacter tsumagoiensis gen. nov., sp. nov., Dictyobacter kobayashii sp. nov., D. alpinus sp. nov., and D. joshuensis sp. nov. and description of Dictyobacteraceae fam. nov. within the order Ktedonobacterales isolated from Tengu-no-mugimeshi.</title>
        <authorList>
            <person name="Wang C.M."/>
            <person name="Zheng Y."/>
            <person name="Sakai Y."/>
            <person name="Toyoda A."/>
            <person name="Minakuchi Y."/>
            <person name="Abe K."/>
            <person name="Yokota A."/>
            <person name="Yabe S."/>
        </authorList>
    </citation>
    <scope>NUCLEOTIDE SEQUENCE [LARGE SCALE GENOMIC DNA]</scope>
    <source>
        <strain evidence="3">Uno3</strain>
    </source>
</reference>
<dbReference type="Pfam" id="PF05239">
    <property type="entry name" value="PRC"/>
    <property type="match status" value="1"/>
</dbReference>
<dbReference type="InterPro" id="IPR027275">
    <property type="entry name" value="PRC-brl_dom"/>
</dbReference>
<dbReference type="OrthoDB" id="157898at2"/>
<dbReference type="Proteomes" id="UP000287352">
    <property type="component" value="Unassembled WGS sequence"/>
</dbReference>
<sequence length="161" mass="17689">MANPKDTRKWSELYHLDVYLTREGRSLGKVEDFFVRTGSSALYALSVRTRLHGDLTLPVTGITAVEADRITVPNAQVLLTAVPPYLHGKTLLGRKIVSLKEQELGTVKDVVLTVNPPLALRVSALEVTQGKSEHTKVFTSDGIASYDDNVVTVDDFIAKKL</sequence>
<keyword evidence="3" id="KW-1185">Reference proteome</keyword>
<name>A0A401ZVA9_9CHLR</name>
<accession>A0A401ZVA9</accession>
<protein>
    <recommendedName>
        <fullName evidence="1">PRC-barrel domain-containing protein</fullName>
    </recommendedName>
</protein>
<evidence type="ECO:0000259" key="1">
    <source>
        <dbReference type="Pfam" id="PF05239"/>
    </source>
</evidence>
<dbReference type="SUPFAM" id="SSF50346">
    <property type="entry name" value="PRC-barrel domain"/>
    <property type="match status" value="1"/>
</dbReference>
<dbReference type="AlphaFoldDB" id="A0A401ZVA9"/>
<dbReference type="EMBL" id="BIFR01000001">
    <property type="protein sequence ID" value="GCE10868.1"/>
    <property type="molecule type" value="Genomic_DNA"/>
</dbReference>
<proteinExistence type="predicted"/>
<comment type="caution">
    <text evidence="2">The sequence shown here is derived from an EMBL/GenBank/DDBJ whole genome shotgun (WGS) entry which is preliminary data.</text>
</comment>
<feature type="domain" description="PRC-barrel" evidence="1">
    <location>
        <begin position="7"/>
        <end position="74"/>
    </location>
</feature>
<evidence type="ECO:0000313" key="3">
    <source>
        <dbReference type="Proteomes" id="UP000287352"/>
    </source>
</evidence>
<evidence type="ECO:0000313" key="2">
    <source>
        <dbReference type="EMBL" id="GCE10868.1"/>
    </source>
</evidence>
<gene>
    <name evidence="2" type="ORF">KTT_07270</name>
</gene>
<dbReference type="InterPro" id="IPR011033">
    <property type="entry name" value="PRC_barrel-like_sf"/>
</dbReference>
<dbReference type="RefSeq" id="WP_126578436.1">
    <property type="nucleotide sequence ID" value="NZ_BIFR01000001.1"/>
</dbReference>
<organism evidence="2 3">
    <name type="scientific">Tengunoibacter tsumagoiensis</name>
    <dbReference type="NCBI Taxonomy" id="2014871"/>
    <lineage>
        <taxon>Bacteria</taxon>
        <taxon>Bacillati</taxon>
        <taxon>Chloroflexota</taxon>
        <taxon>Ktedonobacteria</taxon>
        <taxon>Ktedonobacterales</taxon>
        <taxon>Dictyobacteraceae</taxon>
        <taxon>Tengunoibacter</taxon>
    </lineage>
</organism>